<accession>A0A452XDS7</accession>
<dbReference type="Proteomes" id="UP000015105">
    <property type="component" value="Unassembled WGS sequence"/>
</dbReference>
<protein>
    <submittedName>
        <fullName evidence="1">Uncharacterized protein</fullName>
    </submittedName>
</protein>
<organism evidence="1 2">
    <name type="scientific">Aegilops tauschii subsp. strangulata</name>
    <name type="common">Goatgrass</name>
    <dbReference type="NCBI Taxonomy" id="200361"/>
    <lineage>
        <taxon>Eukaryota</taxon>
        <taxon>Viridiplantae</taxon>
        <taxon>Streptophyta</taxon>
        <taxon>Embryophyta</taxon>
        <taxon>Tracheophyta</taxon>
        <taxon>Spermatophyta</taxon>
        <taxon>Magnoliopsida</taxon>
        <taxon>Liliopsida</taxon>
        <taxon>Poales</taxon>
        <taxon>Poaceae</taxon>
        <taxon>BOP clade</taxon>
        <taxon>Pooideae</taxon>
        <taxon>Triticodae</taxon>
        <taxon>Triticeae</taxon>
        <taxon>Triticinae</taxon>
        <taxon>Aegilops</taxon>
    </lineage>
</organism>
<reference evidence="2" key="2">
    <citation type="journal article" date="2017" name="Nat. Plants">
        <title>The Aegilops tauschii genome reveals multiple impacts of transposons.</title>
        <authorList>
            <person name="Zhao G."/>
            <person name="Zou C."/>
            <person name="Li K."/>
            <person name="Wang K."/>
            <person name="Li T."/>
            <person name="Gao L."/>
            <person name="Zhang X."/>
            <person name="Wang H."/>
            <person name="Yang Z."/>
            <person name="Liu X."/>
            <person name="Jiang W."/>
            <person name="Mao L."/>
            <person name="Kong X."/>
            <person name="Jiao Y."/>
            <person name="Jia J."/>
        </authorList>
    </citation>
    <scope>NUCLEOTIDE SEQUENCE [LARGE SCALE GENOMIC DNA]</scope>
    <source>
        <strain evidence="2">cv. AL8/78</strain>
    </source>
</reference>
<dbReference type="AlphaFoldDB" id="A0A452XDS7"/>
<sequence>MTQLIQSLPLSFYCYKSTTKNIPRNSCSIGKNSSSTRNSKQHVFLLSSGHTPYRVTPLTNTLKGNATLPITEKAIYEIFKQLKKTYTKRYVLKRDGQ</sequence>
<dbReference type="EnsemblPlants" id="AET0Gv20071600.1">
    <property type="protein sequence ID" value="AET0Gv20071600.1"/>
    <property type="gene ID" value="AET0Gv20071600"/>
</dbReference>
<evidence type="ECO:0000313" key="2">
    <source>
        <dbReference type="Proteomes" id="UP000015105"/>
    </source>
</evidence>
<dbReference type="Gramene" id="AET0Gv20071600.1">
    <property type="protein sequence ID" value="AET0Gv20071600.1"/>
    <property type="gene ID" value="AET0Gv20071600"/>
</dbReference>
<evidence type="ECO:0000313" key="1">
    <source>
        <dbReference type="EnsemblPlants" id="AET0Gv20071600.1"/>
    </source>
</evidence>
<proteinExistence type="predicted"/>
<reference evidence="2" key="1">
    <citation type="journal article" date="2014" name="Science">
        <title>Ancient hybridizations among the ancestral genomes of bread wheat.</title>
        <authorList>
            <consortium name="International Wheat Genome Sequencing Consortium,"/>
            <person name="Marcussen T."/>
            <person name="Sandve S.R."/>
            <person name="Heier L."/>
            <person name="Spannagl M."/>
            <person name="Pfeifer M."/>
            <person name="Jakobsen K.S."/>
            <person name="Wulff B.B."/>
            <person name="Steuernagel B."/>
            <person name="Mayer K.F."/>
            <person name="Olsen O.A."/>
        </authorList>
    </citation>
    <scope>NUCLEOTIDE SEQUENCE [LARGE SCALE GENOMIC DNA]</scope>
    <source>
        <strain evidence="2">cv. AL8/78</strain>
    </source>
</reference>
<reference evidence="1" key="3">
    <citation type="submission" date="2019-03" db="UniProtKB">
        <authorList>
            <consortium name="EnsemblPlants"/>
        </authorList>
    </citation>
    <scope>IDENTIFICATION</scope>
</reference>
<keyword evidence="2" id="KW-1185">Reference proteome</keyword>
<name>A0A452XDS7_AEGTS</name>